<feature type="transmembrane region" description="Helical" evidence="1">
    <location>
        <begin position="32"/>
        <end position="52"/>
    </location>
</feature>
<feature type="transmembrane region" description="Helical" evidence="1">
    <location>
        <begin position="87"/>
        <end position="109"/>
    </location>
</feature>
<keyword evidence="1" id="KW-0812">Transmembrane</keyword>
<dbReference type="Proteomes" id="UP000183557">
    <property type="component" value="Unassembled WGS sequence"/>
</dbReference>
<accession>A0A1I3UB87</accession>
<keyword evidence="3" id="KW-1185">Reference proteome</keyword>
<dbReference type="OrthoDB" id="2111682at2"/>
<evidence type="ECO:0000256" key="1">
    <source>
        <dbReference type="SAM" id="Phobius"/>
    </source>
</evidence>
<dbReference type="Pfam" id="PF10710">
    <property type="entry name" value="DUF2512"/>
    <property type="match status" value="1"/>
</dbReference>
<protein>
    <recommendedName>
        <fullName evidence="4">4 TMS phage holin, superfamily IV</fullName>
    </recommendedName>
</protein>
<evidence type="ECO:0000313" key="3">
    <source>
        <dbReference type="Proteomes" id="UP000183557"/>
    </source>
</evidence>
<evidence type="ECO:0008006" key="4">
    <source>
        <dbReference type="Google" id="ProtNLM"/>
    </source>
</evidence>
<proteinExistence type="predicted"/>
<gene>
    <name evidence="2" type="ORF">SAMN04487936_104244</name>
</gene>
<dbReference type="AlphaFoldDB" id="A0A1I3UB87"/>
<feature type="transmembrane region" description="Helical" evidence="1">
    <location>
        <begin position="59"/>
        <end position="81"/>
    </location>
</feature>
<evidence type="ECO:0000313" key="2">
    <source>
        <dbReference type="EMBL" id="SFJ80165.1"/>
    </source>
</evidence>
<dbReference type="RefSeq" id="WP_075036205.1">
    <property type="nucleotide sequence ID" value="NZ_FOSB01000004.1"/>
</dbReference>
<organism evidence="2 3">
    <name type="scientific">Halobacillus dabanensis</name>
    <dbReference type="NCBI Taxonomy" id="240302"/>
    <lineage>
        <taxon>Bacteria</taxon>
        <taxon>Bacillati</taxon>
        <taxon>Bacillota</taxon>
        <taxon>Bacilli</taxon>
        <taxon>Bacillales</taxon>
        <taxon>Bacillaceae</taxon>
        <taxon>Halobacillus</taxon>
    </lineage>
</organism>
<sequence>MEHVKALAIKSVLTLIVLYLVLGIGYGASFGGVLLLTLVLGAISYLSGDLFILPKTNNLPATIADLGLTFLVVWAAASWFMSIDGSALLAALISAVIIAIAEYGFHIYLASHVLPKNNRVRSYAH</sequence>
<dbReference type="STRING" id="240302.BN982_03081"/>
<reference evidence="3" key="1">
    <citation type="submission" date="2016-10" db="EMBL/GenBank/DDBJ databases">
        <authorList>
            <person name="Varghese N."/>
            <person name="Submissions S."/>
        </authorList>
    </citation>
    <scope>NUCLEOTIDE SEQUENCE [LARGE SCALE GENOMIC DNA]</scope>
    <source>
        <strain evidence="3">CGMCC 1.3704</strain>
    </source>
</reference>
<dbReference type="InterPro" id="IPR019649">
    <property type="entry name" value="DUF2512"/>
</dbReference>
<dbReference type="EMBL" id="FOSB01000004">
    <property type="protein sequence ID" value="SFJ80165.1"/>
    <property type="molecule type" value="Genomic_DNA"/>
</dbReference>
<keyword evidence="1" id="KW-0472">Membrane</keyword>
<name>A0A1I3UB87_HALDA</name>
<keyword evidence="1" id="KW-1133">Transmembrane helix</keyword>